<evidence type="ECO:0000256" key="1">
    <source>
        <dbReference type="ARBA" id="ARBA00004370"/>
    </source>
</evidence>
<feature type="transmembrane region" description="Helical" evidence="6">
    <location>
        <begin position="180"/>
        <end position="203"/>
    </location>
</feature>
<evidence type="ECO:0000256" key="5">
    <source>
        <dbReference type="RuleBase" id="RU000688"/>
    </source>
</evidence>
<proteinExistence type="inferred from homology"/>
<feature type="transmembrane region" description="Helical" evidence="6">
    <location>
        <begin position="64"/>
        <end position="85"/>
    </location>
</feature>
<feature type="transmembrane region" description="Helical" evidence="6">
    <location>
        <begin position="97"/>
        <end position="120"/>
    </location>
</feature>
<feature type="transmembrane region" description="Helical" evidence="6">
    <location>
        <begin position="29"/>
        <end position="52"/>
    </location>
</feature>
<feature type="transmembrane region" description="Helical" evidence="6">
    <location>
        <begin position="223"/>
        <end position="241"/>
    </location>
</feature>
<evidence type="ECO:0000256" key="2">
    <source>
        <dbReference type="ARBA" id="ARBA00022692"/>
    </source>
</evidence>
<feature type="domain" description="G-protein coupled receptors family 1 profile" evidence="7">
    <location>
        <begin position="44"/>
        <end position="252"/>
    </location>
</feature>
<dbReference type="OrthoDB" id="6147321at2759"/>
<keyword evidence="4 6" id="KW-0472">Membrane</keyword>
<dbReference type="Gene3D" id="1.20.1070.10">
    <property type="entry name" value="Rhodopsin 7-helix transmembrane proteins"/>
    <property type="match status" value="1"/>
</dbReference>
<reference evidence="8" key="1">
    <citation type="journal article" date="2023" name="DNA Res.">
        <title>Chromosome-level genome assembly of Phrynocephalus forsythii using third-generation DNA sequencing and Hi-C analysis.</title>
        <authorList>
            <person name="Qi Y."/>
            <person name="Zhao W."/>
            <person name="Zhao Y."/>
            <person name="Niu C."/>
            <person name="Cao S."/>
            <person name="Zhang Y."/>
        </authorList>
    </citation>
    <scope>NUCLEOTIDE SEQUENCE</scope>
    <source>
        <tissue evidence="8">Muscle</tissue>
    </source>
</reference>
<comment type="similarity">
    <text evidence="5">Belongs to the G-protein coupled receptor 1 family.</text>
</comment>
<evidence type="ECO:0000256" key="3">
    <source>
        <dbReference type="ARBA" id="ARBA00022989"/>
    </source>
</evidence>
<keyword evidence="5" id="KW-0807">Transducer</keyword>
<dbReference type="InterPro" id="IPR017452">
    <property type="entry name" value="GPCR_Rhodpsn_7TM"/>
</dbReference>
<keyword evidence="9" id="KW-1185">Reference proteome</keyword>
<dbReference type="PANTHER" id="PTHR26453">
    <property type="entry name" value="OLFACTORY RECEPTOR"/>
    <property type="match status" value="1"/>
</dbReference>
<dbReference type="Proteomes" id="UP001142489">
    <property type="component" value="Unassembled WGS sequence"/>
</dbReference>
<comment type="subcellular location">
    <subcellularLocation>
        <location evidence="1">Membrane</location>
    </subcellularLocation>
</comment>
<dbReference type="EMBL" id="JAPFRF010000012">
    <property type="protein sequence ID" value="KAJ7313808.1"/>
    <property type="molecule type" value="Genomic_DNA"/>
</dbReference>
<keyword evidence="3 6" id="KW-1133">Transmembrane helix</keyword>
<dbReference type="GO" id="GO:0016020">
    <property type="term" value="C:membrane"/>
    <property type="evidence" value="ECO:0007669"/>
    <property type="project" value="UniProtKB-SubCell"/>
</dbReference>
<dbReference type="PROSITE" id="PS50262">
    <property type="entry name" value="G_PROTEIN_RECEP_F1_2"/>
    <property type="match status" value="1"/>
</dbReference>
<dbReference type="AlphaFoldDB" id="A0A9Q0XIC2"/>
<protein>
    <recommendedName>
        <fullName evidence="7">G-protein coupled receptors family 1 profile domain-containing protein</fullName>
    </recommendedName>
</protein>
<feature type="transmembrane region" description="Helical" evidence="6">
    <location>
        <begin position="126"/>
        <end position="145"/>
    </location>
</feature>
<name>A0A9Q0XIC2_9SAUR</name>
<dbReference type="SUPFAM" id="SSF81321">
    <property type="entry name" value="Family A G protein-coupled receptor-like"/>
    <property type="match status" value="1"/>
</dbReference>
<accession>A0A9Q0XIC2</accession>
<organism evidence="8 9">
    <name type="scientific">Phrynocephalus forsythii</name>
    <dbReference type="NCBI Taxonomy" id="171643"/>
    <lineage>
        <taxon>Eukaryota</taxon>
        <taxon>Metazoa</taxon>
        <taxon>Chordata</taxon>
        <taxon>Craniata</taxon>
        <taxon>Vertebrata</taxon>
        <taxon>Euteleostomi</taxon>
        <taxon>Lepidosauria</taxon>
        <taxon>Squamata</taxon>
        <taxon>Bifurcata</taxon>
        <taxon>Unidentata</taxon>
        <taxon>Episquamata</taxon>
        <taxon>Toxicofera</taxon>
        <taxon>Iguania</taxon>
        <taxon>Acrodonta</taxon>
        <taxon>Agamidae</taxon>
        <taxon>Agaminae</taxon>
        <taxon>Phrynocephalus</taxon>
    </lineage>
</organism>
<keyword evidence="5" id="KW-0675">Receptor</keyword>
<dbReference type="Pfam" id="PF00001">
    <property type="entry name" value="7tm_1"/>
    <property type="match status" value="1"/>
</dbReference>
<keyword evidence="5" id="KW-0297">G-protein coupled receptor</keyword>
<sequence length="252" mass="28094">MEGHPRKNSSSVTTFVFVPLPVRCELQMLISCAFLLIYTFTLIGNYLIIVVTVANPTLHTPMYFFLWILSILDICYSSVTIPKILLNLLTEDRSISFLGCAAQMFFLLSLGAAECVLLAVMAYDRYMAILLSGTLVGLVETVWVFSLPFCGSNKIDYFFCDIPPLLNLSCTDTSMFEIQLLTASVLVILTPFILILVSYSLIISSILAMTSHEGKWKTFSTCSSHITVVILYYGISSLIYIKPQSIFSKGFT</sequence>
<evidence type="ECO:0000256" key="6">
    <source>
        <dbReference type="SAM" id="Phobius"/>
    </source>
</evidence>
<evidence type="ECO:0000259" key="7">
    <source>
        <dbReference type="PROSITE" id="PS50262"/>
    </source>
</evidence>
<evidence type="ECO:0000256" key="4">
    <source>
        <dbReference type="ARBA" id="ARBA00023136"/>
    </source>
</evidence>
<evidence type="ECO:0000313" key="8">
    <source>
        <dbReference type="EMBL" id="KAJ7313808.1"/>
    </source>
</evidence>
<comment type="caution">
    <text evidence="8">The sequence shown here is derived from an EMBL/GenBank/DDBJ whole genome shotgun (WGS) entry which is preliminary data.</text>
</comment>
<gene>
    <name evidence="8" type="ORF">JRQ81_005524</name>
</gene>
<keyword evidence="2 5" id="KW-0812">Transmembrane</keyword>
<dbReference type="PROSITE" id="PS00237">
    <property type="entry name" value="G_PROTEIN_RECEP_F1_1"/>
    <property type="match status" value="1"/>
</dbReference>
<evidence type="ECO:0000313" key="9">
    <source>
        <dbReference type="Proteomes" id="UP001142489"/>
    </source>
</evidence>
<dbReference type="GO" id="GO:0004930">
    <property type="term" value="F:G protein-coupled receptor activity"/>
    <property type="evidence" value="ECO:0007669"/>
    <property type="project" value="UniProtKB-KW"/>
</dbReference>
<dbReference type="PRINTS" id="PR00237">
    <property type="entry name" value="GPCRRHODOPSN"/>
</dbReference>
<dbReference type="InterPro" id="IPR000276">
    <property type="entry name" value="GPCR_Rhodpsn"/>
</dbReference>